<proteinExistence type="predicted"/>
<gene>
    <name evidence="1" type="ORF">DU508_20595</name>
</gene>
<dbReference type="RefSeq" id="WP_056095176.1">
    <property type="nucleotide sequence ID" value="NZ_QPKV01000012.1"/>
</dbReference>
<protein>
    <recommendedName>
        <fullName evidence="3">Restriction endonuclease type IV Mrr domain-containing protein</fullName>
    </recommendedName>
</protein>
<comment type="caution">
    <text evidence="1">The sequence shown here is derived from an EMBL/GenBank/DDBJ whole genome shotgun (WGS) entry which is preliminary data.</text>
</comment>
<sequence length="363" mass="42109">MTAGQLKGTLLEYIVRNLMINCGFASVIPDGHYIYRQDGSGLFFINGKGAAHDADVLMEPPIQMPFSYPSRLLFECKSYDRRIGLDVVRNGLGLRYDINEFEIVTDETIQRRKNNRRDTYAISSRKRYHYQVGIASVEEFSRPAFEFAANNKIPLLSMRWFLKNSTCDLFHRINDTYLHDMSVETRGLLYKFLKDKTPDSKTSSLYDDLFEYLLTDNISGQILRDFEEVINNCVVGLLETGDLLFLFANERGVGNLFREQGQGGNMEARLHYYADDVTKWTLAINNYRSQVSRPIELEFNVPIGLLYQWRDFNYDKYAGYTMKGAFFSRIFIFSQRASSYGLPFTVVNLDSEWLEELRSRGEQ</sequence>
<name>A0A369PQ12_9SPHI</name>
<keyword evidence="2" id="KW-1185">Reference proteome</keyword>
<evidence type="ECO:0008006" key="3">
    <source>
        <dbReference type="Google" id="ProtNLM"/>
    </source>
</evidence>
<accession>A0A369PQ12</accession>
<dbReference type="EMBL" id="QPKV01000012">
    <property type="protein sequence ID" value="RDC54623.1"/>
    <property type="molecule type" value="Genomic_DNA"/>
</dbReference>
<dbReference type="AlphaFoldDB" id="A0A369PQ12"/>
<evidence type="ECO:0000313" key="2">
    <source>
        <dbReference type="Proteomes" id="UP000253961"/>
    </source>
</evidence>
<reference evidence="1 2" key="1">
    <citation type="submission" date="2018-07" db="EMBL/GenBank/DDBJ databases">
        <title>Pedobacter sp. nov., isolated from soil.</title>
        <authorList>
            <person name="Zhou L.Y."/>
            <person name="Du Z.J."/>
        </authorList>
    </citation>
    <scope>NUCLEOTIDE SEQUENCE [LARGE SCALE GENOMIC DNA]</scope>
    <source>
        <strain evidence="1 2">JDX94</strain>
    </source>
</reference>
<dbReference type="Proteomes" id="UP000253961">
    <property type="component" value="Unassembled WGS sequence"/>
</dbReference>
<evidence type="ECO:0000313" key="1">
    <source>
        <dbReference type="EMBL" id="RDC54623.1"/>
    </source>
</evidence>
<organism evidence="1 2">
    <name type="scientific">Pedobacter chinensis</name>
    <dbReference type="NCBI Taxonomy" id="2282421"/>
    <lineage>
        <taxon>Bacteria</taxon>
        <taxon>Pseudomonadati</taxon>
        <taxon>Bacteroidota</taxon>
        <taxon>Sphingobacteriia</taxon>
        <taxon>Sphingobacteriales</taxon>
        <taxon>Sphingobacteriaceae</taxon>
        <taxon>Pedobacter</taxon>
    </lineage>
</organism>
<dbReference type="OrthoDB" id="9182727at2"/>